<evidence type="ECO:0000256" key="6">
    <source>
        <dbReference type="SAM" id="Phobius"/>
    </source>
</evidence>
<evidence type="ECO:0000256" key="1">
    <source>
        <dbReference type="ARBA" id="ARBA00004141"/>
    </source>
</evidence>
<gene>
    <name evidence="7" type="ORF">AOCH_003733</name>
</gene>
<sequence length="518" mass="56708">MADLKEAEKVLDFELHKVSRKPTLHTGEIILIHQSHGPELTRSLSWLGALGLAFSISNSWIGYAATLGTMLTYGGGQTSLFGAILGGVAQWIVLLGTAELASAFPSSGGHYHFTYWLAPRGTRKLASFTVGMITLLAWWISLISGLIYITTSVFGIVAFWTPGFVIREWQIYLGLGLWGWLTGPDRAWNHTVIPLFSVPVEKTDYMTRTTLAVSIVGLVVTIVILPAMGGNDYHPENIMINRNQSGWATPTGWLLSMAQAEYSFVGAGTIVHLAEETPRPDRILPFVINMTTLIGLLGVIPWVIGVLCGIDDVDAVQRAFVPSLEAYYQVTGSKAAATFLQACIALICYTAICAQWITNSRIAWTLARDNGLPFSRYWNHIDPQYKFPVRTALLSAAFTVLFGVIYIASTTAFNSMINITTLLANVAFTIPQGILAIGGRNKLPARHFNLGRFGYPVNIFSVLWLILSGVLFCLPVTLPTTLSSMNYGSVVLVGIFLAILLMYIERRGKFSGPQILHA</sequence>
<dbReference type="PANTHER" id="PTHR45649">
    <property type="entry name" value="AMINO-ACID PERMEASE BAT1"/>
    <property type="match status" value="1"/>
</dbReference>
<keyword evidence="5 6" id="KW-0472">Membrane</keyword>
<feature type="transmembrane region" description="Helical" evidence="6">
    <location>
        <begin position="415"/>
        <end position="437"/>
    </location>
</feature>
<reference evidence="7 8" key="1">
    <citation type="submission" date="2015-02" db="EMBL/GenBank/DDBJ databases">
        <title>Draft Genome Sequences of Two Closely-Related Aflatoxigenic Aspergillus Species Obtained from the Cote d'Ivoire.</title>
        <authorList>
            <person name="Moore G.G."/>
            <person name="Beltz S.B."/>
            <person name="Mack B.M."/>
        </authorList>
    </citation>
    <scope>NUCLEOTIDE SEQUENCE [LARGE SCALE GENOMIC DNA]</scope>
    <source>
        <strain evidence="7 8">SRRC1432</strain>
    </source>
</reference>
<dbReference type="AlphaFoldDB" id="A0A0F8X5Y3"/>
<keyword evidence="4 6" id="KW-1133">Transmembrane helix</keyword>
<feature type="transmembrane region" description="Helical" evidence="6">
    <location>
        <begin position="391"/>
        <end position="409"/>
    </location>
</feature>
<evidence type="ECO:0000256" key="2">
    <source>
        <dbReference type="ARBA" id="ARBA00022448"/>
    </source>
</evidence>
<dbReference type="Gene3D" id="1.20.1740.10">
    <property type="entry name" value="Amino acid/polyamine transporter I"/>
    <property type="match status" value="1"/>
</dbReference>
<feature type="transmembrane region" description="Helical" evidence="6">
    <location>
        <begin position="211"/>
        <end position="230"/>
    </location>
</feature>
<dbReference type="PANTHER" id="PTHR45649:SF11">
    <property type="entry name" value="TRANSPORTER, PUTATIVE (EUROFUNG)-RELATED"/>
    <property type="match status" value="1"/>
</dbReference>
<feature type="transmembrane region" description="Helical" evidence="6">
    <location>
        <begin position="83"/>
        <end position="104"/>
    </location>
</feature>
<comment type="subcellular location">
    <subcellularLocation>
        <location evidence="1">Membrane</location>
        <topology evidence="1">Multi-pass membrane protein</topology>
    </subcellularLocation>
</comment>
<evidence type="ECO:0000256" key="3">
    <source>
        <dbReference type="ARBA" id="ARBA00022692"/>
    </source>
</evidence>
<dbReference type="Proteomes" id="UP000034947">
    <property type="component" value="Unassembled WGS sequence"/>
</dbReference>
<organism evidence="7 8">
    <name type="scientific">Aspergillus ochraceoroseus</name>
    <dbReference type="NCBI Taxonomy" id="138278"/>
    <lineage>
        <taxon>Eukaryota</taxon>
        <taxon>Fungi</taxon>
        <taxon>Dikarya</taxon>
        <taxon>Ascomycota</taxon>
        <taxon>Pezizomycotina</taxon>
        <taxon>Eurotiomycetes</taxon>
        <taxon>Eurotiomycetidae</taxon>
        <taxon>Eurotiales</taxon>
        <taxon>Aspergillaceae</taxon>
        <taxon>Aspergillus</taxon>
        <taxon>Aspergillus subgen. Nidulantes</taxon>
    </lineage>
</organism>
<proteinExistence type="predicted"/>
<evidence type="ECO:0000313" key="8">
    <source>
        <dbReference type="Proteomes" id="UP000034947"/>
    </source>
</evidence>
<feature type="transmembrane region" description="Helical" evidence="6">
    <location>
        <begin position="339"/>
        <end position="358"/>
    </location>
</feature>
<evidence type="ECO:0000313" key="7">
    <source>
        <dbReference type="EMBL" id="KKK25050.1"/>
    </source>
</evidence>
<dbReference type="OrthoDB" id="2417308at2759"/>
<keyword evidence="2" id="KW-0813">Transport</keyword>
<keyword evidence="3 6" id="KW-0812">Transmembrane</keyword>
<name>A0A0F8X5Y3_9EURO</name>
<comment type="caution">
    <text evidence="7">The sequence shown here is derived from an EMBL/GenBank/DDBJ whole genome shotgun (WGS) entry which is preliminary data.</text>
</comment>
<feature type="transmembrane region" description="Helical" evidence="6">
    <location>
        <begin position="44"/>
        <end position="63"/>
    </location>
</feature>
<evidence type="ECO:0000256" key="4">
    <source>
        <dbReference type="ARBA" id="ARBA00022989"/>
    </source>
</evidence>
<feature type="transmembrane region" description="Helical" evidence="6">
    <location>
        <begin position="283"/>
        <end position="304"/>
    </location>
</feature>
<dbReference type="VEuPathDB" id="FungiDB:P175DRAFT_0510223"/>
<dbReference type="GO" id="GO:0022857">
    <property type="term" value="F:transmembrane transporter activity"/>
    <property type="evidence" value="ECO:0007669"/>
    <property type="project" value="InterPro"/>
</dbReference>
<accession>A0A0F8X5Y3</accession>
<feature type="transmembrane region" description="Helical" evidence="6">
    <location>
        <begin position="457"/>
        <end position="478"/>
    </location>
</feature>
<protein>
    <recommendedName>
        <fullName evidence="9">Choline transport protein</fullName>
    </recommendedName>
</protein>
<feature type="transmembrane region" description="Helical" evidence="6">
    <location>
        <begin position="484"/>
        <end position="504"/>
    </location>
</feature>
<keyword evidence="8" id="KW-1185">Reference proteome</keyword>
<dbReference type="Pfam" id="PF13520">
    <property type="entry name" value="AA_permease_2"/>
    <property type="match status" value="1"/>
</dbReference>
<evidence type="ECO:0008006" key="9">
    <source>
        <dbReference type="Google" id="ProtNLM"/>
    </source>
</evidence>
<dbReference type="GO" id="GO:0016020">
    <property type="term" value="C:membrane"/>
    <property type="evidence" value="ECO:0007669"/>
    <property type="project" value="UniProtKB-SubCell"/>
</dbReference>
<dbReference type="EMBL" id="JYKN01000262">
    <property type="protein sequence ID" value="KKK25050.1"/>
    <property type="molecule type" value="Genomic_DNA"/>
</dbReference>
<dbReference type="InterPro" id="IPR002293">
    <property type="entry name" value="AA/rel_permease1"/>
</dbReference>
<evidence type="ECO:0000256" key="5">
    <source>
        <dbReference type="ARBA" id="ARBA00023136"/>
    </source>
</evidence>
<dbReference type="PIRSF" id="PIRSF006060">
    <property type="entry name" value="AA_transporter"/>
    <property type="match status" value="1"/>
</dbReference>